<keyword evidence="2" id="KW-1185">Reference proteome</keyword>
<dbReference type="EMBL" id="UZAI01001188">
    <property type="protein sequence ID" value="VDO59493.1"/>
    <property type="molecule type" value="Genomic_DNA"/>
</dbReference>
<name>A0A183LJF2_9TREM</name>
<dbReference type="InterPro" id="IPR011993">
    <property type="entry name" value="PH-like_dom_sf"/>
</dbReference>
<dbReference type="AlphaFoldDB" id="A0A183LJF2"/>
<organism evidence="1 2">
    <name type="scientific">Schistosoma margrebowiei</name>
    <dbReference type="NCBI Taxonomy" id="48269"/>
    <lineage>
        <taxon>Eukaryota</taxon>
        <taxon>Metazoa</taxon>
        <taxon>Spiralia</taxon>
        <taxon>Lophotrochozoa</taxon>
        <taxon>Platyhelminthes</taxon>
        <taxon>Trematoda</taxon>
        <taxon>Digenea</taxon>
        <taxon>Strigeidida</taxon>
        <taxon>Schistosomatoidea</taxon>
        <taxon>Schistosomatidae</taxon>
        <taxon>Schistosoma</taxon>
    </lineage>
</organism>
<reference evidence="1 2" key="1">
    <citation type="submission" date="2018-11" db="EMBL/GenBank/DDBJ databases">
        <authorList>
            <consortium name="Pathogen Informatics"/>
        </authorList>
    </citation>
    <scope>NUCLEOTIDE SEQUENCE [LARGE SCALE GENOMIC DNA]</scope>
    <source>
        <strain evidence="1 2">Zambia</strain>
    </source>
</reference>
<sequence>MVVGGSQQKTLDPGFVLLGTSRQDVPVILGEMVLPDGFDFVSPSLTVKDWKLIRSLPQKAVADGIRSTVVDYNLKTPPRMRKISVSDSLILPKNIGIIYKSKLSNIFPEIYNKMNGNRNNSRHLKTYKVQHLRTFEVTPKNVLPNTQTAVELLMQGCYTYVRSFNMSIDDNNGEPYLILSDPRNGNAEVERFRIGRILYPRYRITPPDVCPVNNLLTFTIKAGSMDDGRPRRNEIHLFQVTQQIMSLFRCLKI</sequence>
<protein>
    <submittedName>
        <fullName evidence="1">Uncharacterized protein</fullName>
    </submittedName>
</protein>
<evidence type="ECO:0000313" key="2">
    <source>
        <dbReference type="Proteomes" id="UP000277204"/>
    </source>
</evidence>
<dbReference type="STRING" id="48269.A0A183LJF2"/>
<dbReference type="Gene3D" id="2.30.29.30">
    <property type="entry name" value="Pleckstrin-homology domain (PH domain)/Phosphotyrosine-binding domain (PTB)"/>
    <property type="match status" value="1"/>
</dbReference>
<accession>A0A183LJF2</accession>
<proteinExistence type="predicted"/>
<gene>
    <name evidence="1" type="ORF">SMRZ_LOCUS3927</name>
</gene>
<evidence type="ECO:0000313" key="1">
    <source>
        <dbReference type="EMBL" id="VDO59493.1"/>
    </source>
</evidence>
<dbReference type="Proteomes" id="UP000277204">
    <property type="component" value="Unassembled WGS sequence"/>
</dbReference>